<evidence type="ECO:0000256" key="2">
    <source>
        <dbReference type="ARBA" id="ARBA00023125"/>
    </source>
</evidence>
<name>A0A261FXE9_9BIFI</name>
<dbReference type="GO" id="GO:0000976">
    <property type="term" value="F:transcription cis-regulatory region binding"/>
    <property type="evidence" value="ECO:0007669"/>
    <property type="project" value="TreeGrafter"/>
</dbReference>
<gene>
    <name evidence="5" type="ORF">BLEM_0139</name>
</gene>
<dbReference type="InterPro" id="IPR028082">
    <property type="entry name" value="Peripla_BP_I"/>
</dbReference>
<dbReference type="PANTHER" id="PTHR30146">
    <property type="entry name" value="LACI-RELATED TRANSCRIPTIONAL REPRESSOR"/>
    <property type="match status" value="1"/>
</dbReference>
<dbReference type="CDD" id="cd01392">
    <property type="entry name" value="HTH_LacI"/>
    <property type="match status" value="1"/>
</dbReference>
<keyword evidence="6" id="KW-1185">Reference proteome</keyword>
<evidence type="ECO:0000256" key="3">
    <source>
        <dbReference type="ARBA" id="ARBA00023163"/>
    </source>
</evidence>
<dbReference type="InterPro" id="IPR010982">
    <property type="entry name" value="Lambda_DNA-bd_dom_sf"/>
</dbReference>
<dbReference type="Gene3D" id="3.40.50.2300">
    <property type="match status" value="2"/>
</dbReference>
<dbReference type="SMART" id="SM00354">
    <property type="entry name" value="HTH_LACI"/>
    <property type="match status" value="1"/>
</dbReference>
<dbReference type="CDD" id="cd06267">
    <property type="entry name" value="PBP1_LacI_sugar_binding-like"/>
    <property type="match status" value="1"/>
</dbReference>
<dbReference type="SUPFAM" id="SSF53822">
    <property type="entry name" value="Periplasmic binding protein-like I"/>
    <property type="match status" value="1"/>
</dbReference>
<sequence length="350" mass="38331">MLDGNTVTKGSIMSIAKRGSVTLADVAEEAKVSRSTASRALNDSPRISEETKRHVREAARRIGFVPNAQGRALAVGRTETIAVIVTEPIDELFADPTYSAFLGGITERLTESAYLPVLLQASRPSERERFRHHLERRAFDAVIDISPYKGSEVLDSMRDLNIPGVIVGQMDDQPYEGIFSIVFSDDFEGAQLAAQAVAERGRTRPIAILGPADNPASTDRLAGYRQVFGEALGDERVRFTQWDSSAGFASMMEMLNLTDDFDAVLAGSDRIAVGVMEALRQSGIEVPEQVSVIGFDDHPLSKDTTPPLTTIHQPLYEEGQIAADLAMRMIDGERPSTVVEHMRLVERESL</sequence>
<dbReference type="PROSITE" id="PS00356">
    <property type="entry name" value="HTH_LACI_1"/>
    <property type="match status" value="1"/>
</dbReference>
<evidence type="ECO:0000256" key="1">
    <source>
        <dbReference type="ARBA" id="ARBA00023015"/>
    </source>
</evidence>
<dbReference type="Pfam" id="PF00356">
    <property type="entry name" value="LacI"/>
    <property type="match status" value="1"/>
</dbReference>
<dbReference type="PROSITE" id="PS50932">
    <property type="entry name" value="HTH_LACI_2"/>
    <property type="match status" value="1"/>
</dbReference>
<dbReference type="GO" id="GO:0003700">
    <property type="term" value="F:DNA-binding transcription factor activity"/>
    <property type="evidence" value="ECO:0007669"/>
    <property type="project" value="TreeGrafter"/>
</dbReference>
<dbReference type="Proteomes" id="UP000216352">
    <property type="component" value="Unassembled WGS sequence"/>
</dbReference>
<keyword evidence="3" id="KW-0804">Transcription</keyword>
<dbReference type="PANTHER" id="PTHR30146:SF109">
    <property type="entry name" value="HTH-TYPE TRANSCRIPTIONAL REGULATOR GALS"/>
    <property type="match status" value="1"/>
</dbReference>
<evidence type="ECO:0000259" key="4">
    <source>
        <dbReference type="PROSITE" id="PS50932"/>
    </source>
</evidence>
<evidence type="ECO:0000313" key="5">
    <source>
        <dbReference type="EMBL" id="OZG63436.1"/>
    </source>
</evidence>
<accession>A0A261FXE9</accession>
<dbReference type="EMBL" id="MWWX01000001">
    <property type="protein sequence ID" value="OZG63436.1"/>
    <property type="molecule type" value="Genomic_DNA"/>
</dbReference>
<dbReference type="Gene3D" id="1.10.260.40">
    <property type="entry name" value="lambda repressor-like DNA-binding domains"/>
    <property type="match status" value="1"/>
</dbReference>
<dbReference type="AlphaFoldDB" id="A0A261FXE9"/>
<dbReference type="Pfam" id="PF13377">
    <property type="entry name" value="Peripla_BP_3"/>
    <property type="match status" value="1"/>
</dbReference>
<feature type="domain" description="HTH lacI-type" evidence="4">
    <location>
        <begin position="21"/>
        <end position="75"/>
    </location>
</feature>
<dbReference type="SUPFAM" id="SSF47413">
    <property type="entry name" value="lambda repressor-like DNA-binding domains"/>
    <property type="match status" value="1"/>
</dbReference>
<comment type="caution">
    <text evidence="5">The sequence shown here is derived from an EMBL/GenBank/DDBJ whole genome shotgun (WGS) entry which is preliminary data.</text>
</comment>
<organism evidence="5 6">
    <name type="scientific">Bifidobacterium lemurum</name>
    <dbReference type="NCBI Taxonomy" id="1603886"/>
    <lineage>
        <taxon>Bacteria</taxon>
        <taxon>Bacillati</taxon>
        <taxon>Actinomycetota</taxon>
        <taxon>Actinomycetes</taxon>
        <taxon>Bifidobacteriales</taxon>
        <taxon>Bifidobacteriaceae</taxon>
        <taxon>Bifidobacterium</taxon>
    </lineage>
</organism>
<dbReference type="STRING" id="1603886.GCA_001895165_01238"/>
<protein>
    <submittedName>
        <fullName evidence="5">Transcriptional regulator</fullName>
    </submittedName>
</protein>
<dbReference type="InterPro" id="IPR046335">
    <property type="entry name" value="LacI/GalR-like_sensor"/>
</dbReference>
<dbReference type="InterPro" id="IPR000843">
    <property type="entry name" value="HTH_LacI"/>
</dbReference>
<keyword evidence="2" id="KW-0238">DNA-binding</keyword>
<evidence type="ECO:0000313" key="6">
    <source>
        <dbReference type="Proteomes" id="UP000216352"/>
    </source>
</evidence>
<proteinExistence type="predicted"/>
<keyword evidence="1" id="KW-0805">Transcription regulation</keyword>
<reference evidence="5 6" key="1">
    <citation type="journal article" date="2017" name="BMC Genomics">
        <title>Comparative genomic and phylogenomic analyses of the Bifidobacteriaceae family.</title>
        <authorList>
            <person name="Lugli G.A."/>
            <person name="Milani C."/>
            <person name="Turroni F."/>
            <person name="Duranti S."/>
            <person name="Mancabelli L."/>
            <person name="Mangifesta M."/>
            <person name="Ferrario C."/>
            <person name="Modesto M."/>
            <person name="Mattarelli P."/>
            <person name="Jiri K."/>
            <person name="van Sinderen D."/>
            <person name="Ventura M."/>
        </authorList>
    </citation>
    <scope>NUCLEOTIDE SEQUENCE [LARGE SCALE GENOMIC DNA]</scope>
    <source>
        <strain evidence="5 6">DSM 28807</strain>
    </source>
</reference>